<dbReference type="InterPro" id="IPR011010">
    <property type="entry name" value="DNA_brk_join_enz"/>
</dbReference>
<evidence type="ECO:0000256" key="3">
    <source>
        <dbReference type="ARBA" id="ARBA00023125"/>
    </source>
</evidence>
<dbReference type="PROSITE" id="PS51898">
    <property type="entry name" value="TYR_RECOMBINASE"/>
    <property type="match status" value="1"/>
</dbReference>
<evidence type="ECO:0000313" key="7">
    <source>
        <dbReference type="Proteomes" id="UP000192801"/>
    </source>
</evidence>
<dbReference type="OrthoDB" id="1822491at2"/>
<gene>
    <name evidence="6" type="ORF">BST26_12880</name>
</gene>
<comment type="similarity">
    <text evidence="1">Belongs to the 'phage' integrase family.</text>
</comment>
<evidence type="ECO:0000256" key="2">
    <source>
        <dbReference type="ARBA" id="ARBA00022908"/>
    </source>
</evidence>
<dbReference type="Pfam" id="PF00589">
    <property type="entry name" value="Phage_integrase"/>
    <property type="match status" value="1"/>
</dbReference>
<reference evidence="6 7" key="1">
    <citation type="submission" date="2016-12" db="EMBL/GenBank/DDBJ databases">
        <title>The new phylogeny of genus Mycobacterium.</title>
        <authorList>
            <person name="Tortoli E."/>
            <person name="Trovato A."/>
            <person name="Cirillo D.M."/>
        </authorList>
    </citation>
    <scope>NUCLEOTIDE SEQUENCE [LARGE SCALE GENOMIC DNA]</scope>
    <source>
        <strain evidence="6 7">DSM 45130</strain>
    </source>
</reference>
<dbReference type="GO" id="GO:0003677">
    <property type="term" value="F:DNA binding"/>
    <property type="evidence" value="ECO:0007669"/>
    <property type="project" value="UniProtKB-UniRule"/>
</dbReference>
<evidence type="ECO:0000256" key="1">
    <source>
        <dbReference type="ARBA" id="ARBA00008857"/>
    </source>
</evidence>
<proteinExistence type="inferred from homology"/>
<dbReference type="Gene3D" id="1.10.443.10">
    <property type="entry name" value="Intergrase catalytic core"/>
    <property type="match status" value="1"/>
</dbReference>
<dbReference type="SUPFAM" id="SSF56349">
    <property type="entry name" value="DNA breaking-rejoining enzymes"/>
    <property type="match status" value="1"/>
</dbReference>
<keyword evidence="3" id="KW-0238">DNA-binding</keyword>
<organism evidence="6 7">
    <name type="scientific">Mycolicibacterium insubricum</name>
    <dbReference type="NCBI Taxonomy" id="444597"/>
    <lineage>
        <taxon>Bacteria</taxon>
        <taxon>Bacillati</taxon>
        <taxon>Actinomycetota</taxon>
        <taxon>Actinomycetes</taxon>
        <taxon>Mycobacteriales</taxon>
        <taxon>Mycobacteriaceae</taxon>
        <taxon>Mycolicibacterium</taxon>
    </lineage>
</organism>
<dbReference type="Proteomes" id="UP000192801">
    <property type="component" value="Unassembled WGS sequence"/>
</dbReference>
<dbReference type="Gene3D" id="1.10.150.130">
    <property type="match status" value="1"/>
</dbReference>
<dbReference type="AlphaFoldDB" id="A0A1X0DBP1"/>
<dbReference type="RefSeq" id="WP_083031436.1">
    <property type="nucleotide sequence ID" value="NZ_AP022618.1"/>
</dbReference>
<dbReference type="InterPro" id="IPR004107">
    <property type="entry name" value="Integrase_SAM-like_N"/>
</dbReference>
<dbReference type="InterPro" id="IPR050090">
    <property type="entry name" value="Tyrosine_recombinase_XerCD"/>
</dbReference>
<feature type="compositionally biased region" description="Basic and acidic residues" evidence="5">
    <location>
        <begin position="1"/>
        <end position="30"/>
    </location>
</feature>
<sequence>MTAAEERATTRRKDRAGVEDRWHRKPRPDETDADWCTDAKHGKPGTLVCTSRHNSGRRWLARWVHNNNEETASFVRKADAEAKANEVRAEFHIGTYVDKQSSSATFGTVAEEWFAAVCPKWKQSTAAGYRSLLDMTILPRWRDVKLSDITHADVQEWVAWLTTNKDARQPRSKNADTNAKRKPLSARRAVQAHGRLSQVLDFAVRTKRLAANPAKGVELPRVVSKRDRALSHDEVAALVAAADEGFGPILLTLGYTGMRFGELAALRVADVNLTRRRIHVAKGVAQVTGAGLVEDTTKTSQERMVPILTTALADTLRDVMAGRAGDDYLFPGPDGGPMTNDYVAWRVDKACRATGLTDVTPKTFRHTAGSLALAEGASVTVVQRMLGHKDPMTTLRVYSHMLPDDFDNLAAAMDKATTVA</sequence>
<dbReference type="InterPro" id="IPR002104">
    <property type="entry name" value="Integrase_catalytic"/>
</dbReference>
<dbReference type="CDD" id="cd01189">
    <property type="entry name" value="INT_ICEBs1_C_like"/>
    <property type="match status" value="1"/>
</dbReference>
<dbReference type="InterPro" id="IPR044068">
    <property type="entry name" value="CB"/>
</dbReference>
<feature type="region of interest" description="Disordered" evidence="5">
    <location>
        <begin position="167"/>
        <end position="187"/>
    </location>
</feature>
<dbReference type="InterPro" id="IPR010998">
    <property type="entry name" value="Integrase_recombinase_N"/>
</dbReference>
<dbReference type="EMBL" id="MVHS01000029">
    <property type="protein sequence ID" value="ORA69758.1"/>
    <property type="molecule type" value="Genomic_DNA"/>
</dbReference>
<dbReference type="GO" id="GO:0006310">
    <property type="term" value="P:DNA recombination"/>
    <property type="evidence" value="ECO:0007669"/>
    <property type="project" value="UniProtKB-KW"/>
</dbReference>
<protein>
    <submittedName>
        <fullName evidence="6">Uncharacterized protein</fullName>
    </submittedName>
</protein>
<accession>A0A1X0DBP1</accession>
<dbReference type="STRING" id="444597.BST26_12880"/>
<dbReference type="InterPro" id="IPR013762">
    <property type="entry name" value="Integrase-like_cat_sf"/>
</dbReference>
<evidence type="ECO:0000313" key="6">
    <source>
        <dbReference type="EMBL" id="ORA69758.1"/>
    </source>
</evidence>
<keyword evidence="4" id="KW-0233">DNA recombination</keyword>
<evidence type="ECO:0000256" key="4">
    <source>
        <dbReference type="ARBA" id="ARBA00023172"/>
    </source>
</evidence>
<feature type="region of interest" description="Disordered" evidence="5">
    <location>
        <begin position="1"/>
        <end position="32"/>
    </location>
</feature>
<dbReference type="Pfam" id="PF14659">
    <property type="entry name" value="Phage_int_SAM_3"/>
    <property type="match status" value="1"/>
</dbReference>
<evidence type="ECO:0000256" key="5">
    <source>
        <dbReference type="SAM" id="MobiDB-lite"/>
    </source>
</evidence>
<dbReference type="PANTHER" id="PTHR30349:SF64">
    <property type="entry name" value="PROPHAGE INTEGRASE INTD-RELATED"/>
    <property type="match status" value="1"/>
</dbReference>
<dbReference type="GO" id="GO:0015074">
    <property type="term" value="P:DNA integration"/>
    <property type="evidence" value="ECO:0007669"/>
    <property type="project" value="UniProtKB-KW"/>
</dbReference>
<name>A0A1X0DBP1_9MYCO</name>
<dbReference type="PROSITE" id="PS51900">
    <property type="entry name" value="CB"/>
    <property type="match status" value="1"/>
</dbReference>
<dbReference type="PANTHER" id="PTHR30349">
    <property type="entry name" value="PHAGE INTEGRASE-RELATED"/>
    <property type="match status" value="1"/>
</dbReference>
<keyword evidence="2" id="KW-0229">DNA integration</keyword>
<keyword evidence="7" id="KW-1185">Reference proteome</keyword>
<comment type="caution">
    <text evidence="6">The sequence shown here is derived from an EMBL/GenBank/DDBJ whole genome shotgun (WGS) entry which is preliminary data.</text>
</comment>